<dbReference type="HOGENOM" id="CLU_081826_0_0_11"/>
<organism evidence="2 3">
    <name type="scientific">Kytococcus sedentarius (strain ATCC 14392 / DSM 20547 / JCM 11482 / CCUG 33030 / NBRC 15357 / NCTC 11040 / CCM 314 / 541)</name>
    <name type="common">Micrococcus sedentarius</name>
    <dbReference type="NCBI Taxonomy" id="478801"/>
    <lineage>
        <taxon>Bacteria</taxon>
        <taxon>Bacillati</taxon>
        <taxon>Actinomycetota</taxon>
        <taxon>Actinomycetes</taxon>
        <taxon>Micrococcales</taxon>
        <taxon>Kytococcaceae</taxon>
        <taxon>Kytococcus</taxon>
    </lineage>
</organism>
<protein>
    <submittedName>
        <fullName evidence="2">Predicted hydrolase or acyltransferase of alpha/beta superfamily</fullName>
    </submittedName>
</protein>
<dbReference type="GO" id="GO:0016746">
    <property type="term" value="F:acyltransferase activity"/>
    <property type="evidence" value="ECO:0007669"/>
    <property type="project" value="UniProtKB-KW"/>
</dbReference>
<dbReference type="PANTHER" id="PTHR43798:SF5">
    <property type="entry name" value="MONOACYLGLYCEROL LIPASE ABHD6"/>
    <property type="match status" value="1"/>
</dbReference>
<sequence length="284" mass="29618">MTAGQAPRTHLLDGPDGPLEVLQTGSGEPTTVFGHGLAGTIDTTRPFATGVRGSKVFLHFRGHGRSVAPVPAAHTSTPADGAPAAHATGWGYGSLAADLRRVADATGATRALGVSMGAGALTRILSEEPDRFERVVLVIPAVIDAVREDRALDRMAAMAQLVESGDVEALAASLLAEQPPQVQGDRHVQVWCAQQARQLVGTPVGTALRALPHEYPIEDRSVLAAVEAPVLLIGQVEDDAHPAHVAAELGEALGNATVEILPPGGLMWSHRTRVRSLVADFLNA</sequence>
<dbReference type="AlphaFoldDB" id="C7NK52"/>
<dbReference type="Gene3D" id="3.40.50.1820">
    <property type="entry name" value="alpha/beta hydrolase"/>
    <property type="match status" value="1"/>
</dbReference>
<dbReference type="eggNOG" id="COG1073">
    <property type="taxonomic scope" value="Bacteria"/>
</dbReference>
<keyword evidence="2" id="KW-0378">Hydrolase</keyword>
<dbReference type="InterPro" id="IPR000073">
    <property type="entry name" value="AB_hydrolase_1"/>
</dbReference>
<dbReference type="GO" id="GO:0016020">
    <property type="term" value="C:membrane"/>
    <property type="evidence" value="ECO:0007669"/>
    <property type="project" value="TreeGrafter"/>
</dbReference>
<dbReference type="Pfam" id="PF00561">
    <property type="entry name" value="Abhydrolase_1"/>
    <property type="match status" value="1"/>
</dbReference>
<evidence type="ECO:0000313" key="3">
    <source>
        <dbReference type="Proteomes" id="UP000006666"/>
    </source>
</evidence>
<dbReference type="Proteomes" id="UP000006666">
    <property type="component" value="Chromosome"/>
</dbReference>
<dbReference type="GO" id="GO:0046464">
    <property type="term" value="P:acylglycerol catabolic process"/>
    <property type="evidence" value="ECO:0007669"/>
    <property type="project" value="TreeGrafter"/>
</dbReference>
<dbReference type="PANTHER" id="PTHR43798">
    <property type="entry name" value="MONOACYLGLYCEROL LIPASE"/>
    <property type="match status" value="1"/>
</dbReference>
<proteinExistence type="predicted"/>
<feature type="domain" description="AB hydrolase-1" evidence="1">
    <location>
        <begin position="58"/>
        <end position="144"/>
    </location>
</feature>
<name>C7NK52_KYTSD</name>
<dbReference type="KEGG" id="kse:Ksed_03630"/>
<dbReference type="STRING" id="478801.Ksed_03630"/>
<dbReference type="SUPFAM" id="SSF53474">
    <property type="entry name" value="alpha/beta-Hydrolases"/>
    <property type="match status" value="1"/>
</dbReference>
<dbReference type="InterPro" id="IPR029058">
    <property type="entry name" value="AB_hydrolase_fold"/>
</dbReference>
<dbReference type="GO" id="GO:0047372">
    <property type="term" value="F:monoacylglycerol lipase activity"/>
    <property type="evidence" value="ECO:0007669"/>
    <property type="project" value="TreeGrafter"/>
</dbReference>
<keyword evidence="2" id="KW-0012">Acyltransferase</keyword>
<evidence type="ECO:0000259" key="1">
    <source>
        <dbReference type="Pfam" id="PF00561"/>
    </source>
</evidence>
<keyword evidence="2" id="KW-0808">Transferase</keyword>
<accession>C7NK52</accession>
<gene>
    <name evidence="2" type="ordered locus">Ksed_03630</name>
</gene>
<reference evidence="2 3" key="1">
    <citation type="journal article" date="2009" name="Stand. Genomic Sci.">
        <title>Complete genome sequence of Kytococcus sedentarius type strain (541).</title>
        <authorList>
            <person name="Sims D."/>
            <person name="Brettin T."/>
            <person name="Detter J.C."/>
            <person name="Han C."/>
            <person name="Lapidus A."/>
            <person name="Copeland A."/>
            <person name="Glavina Del Rio T."/>
            <person name="Nolan M."/>
            <person name="Chen F."/>
            <person name="Lucas S."/>
            <person name="Tice H."/>
            <person name="Cheng J.F."/>
            <person name="Bruce D."/>
            <person name="Goodwin L."/>
            <person name="Pitluck S."/>
            <person name="Ovchinnikova G."/>
            <person name="Pati A."/>
            <person name="Ivanova N."/>
            <person name="Mavrommatis K."/>
            <person name="Chen A."/>
            <person name="Palaniappan K."/>
            <person name="D'haeseleer P."/>
            <person name="Chain P."/>
            <person name="Bristow J."/>
            <person name="Eisen J.A."/>
            <person name="Markowitz V."/>
            <person name="Hugenholtz P."/>
            <person name="Schneider S."/>
            <person name="Goker M."/>
            <person name="Pukall R."/>
            <person name="Kyrpides N.C."/>
            <person name="Klenk H.P."/>
        </authorList>
    </citation>
    <scope>NUCLEOTIDE SEQUENCE [LARGE SCALE GENOMIC DNA]</scope>
    <source>
        <strain evidence="3">ATCC 14392 / DSM 20547 / JCM 11482 / CCUG 33030 / NBRC 15357 / NCTC 11040 / CCM 314 / 541</strain>
    </source>
</reference>
<dbReference type="InterPro" id="IPR050266">
    <property type="entry name" value="AB_hydrolase_sf"/>
</dbReference>
<dbReference type="EMBL" id="CP001686">
    <property type="protein sequence ID" value="ACV05439.1"/>
    <property type="molecule type" value="Genomic_DNA"/>
</dbReference>
<keyword evidence="3" id="KW-1185">Reference proteome</keyword>
<evidence type="ECO:0000313" key="2">
    <source>
        <dbReference type="EMBL" id="ACV05439.1"/>
    </source>
</evidence>
<dbReference type="RefSeq" id="WP_012801857.1">
    <property type="nucleotide sequence ID" value="NC_013169.1"/>
</dbReference>